<name>A0AAD4RZI4_9MAGN</name>
<accession>A0AAD4RZI4</accession>
<sequence>MTRIGNGASQILKVMESSALRITFYQAEEDCGCCPTQPRIIDSRRSLCNISLVSRLTFCKCRYGTT</sequence>
<proteinExistence type="predicted"/>
<evidence type="ECO:0000313" key="1">
    <source>
        <dbReference type="EMBL" id="KAI3842351.1"/>
    </source>
</evidence>
<evidence type="ECO:0000313" key="2">
    <source>
        <dbReference type="Proteomes" id="UP001202328"/>
    </source>
</evidence>
<dbReference type="Proteomes" id="UP001202328">
    <property type="component" value="Unassembled WGS sequence"/>
</dbReference>
<dbReference type="AlphaFoldDB" id="A0AAD4RZI4"/>
<reference evidence="1" key="1">
    <citation type="submission" date="2022-04" db="EMBL/GenBank/DDBJ databases">
        <title>A functionally conserved STORR gene fusion in Papaver species that diverged 16.8 million years ago.</title>
        <authorList>
            <person name="Catania T."/>
        </authorList>
    </citation>
    <scope>NUCLEOTIDE SEQUENCE</scope>
    <source>
        <strain evidence="1">S-188037</strain>
    </source>
</reference>
<comment type="caution">
    <text evidence="1">The sequence shown here is derived from an EMBL/GenBank/DDBJ whole genome shotgun (WGS) entry which is preliminary data.</text>
</comment>
<dbReference type="EMBL" id="JAJJMB010017069">
    <property type="protein sequence ID" value="KAI3842351.1"/>
    <property type="molecule type" value="Genomic_DNA"/>
</dbReference>
<gene>
    <name evidence="1" type="ORF">MKW98_026141</name>
</gene>
<organism evidence="1 2">
    <name type="scientific">Papaver atlanticum</name>
    <dbReference type="NCBI Taxonomy" id="357466"/>
    <lineage>
        <taxon>Eukaryota</taxon>
        <taxon>Viridiplantae</taxon>
        <taxon>Streptophyta</taxon>
        <taxon>Embryophyta</taxon>
        <taxon>Tracheophyta</taxon>
        <taxon>Spermatophyta</taxon>
        <taxon>Magnoliopsida</taxon>
        <taxon>Ranunculales</taxon>
        <taxon>Papaveraceae</taxon>
        <taxon>Papaveroideae</taxon>
        <taxon>Papaver</taxon>
    </lineage>
</organism>
<protein>
    <submittedName>
        <fullName evidence="1">Uncharacterized protein</fullName>
    </submittedName>
</protein>
<keyword evidence="2" id="KW-1185">Reference proteome</keyword>